<dbReference type="PANTHER" id="PTHR45255:SF1">
    <property type="entry name" value="DNAJ HOMOLOG SUBFAMILY C MEMBER 24"/>
    <property type="match status" value="1"/>
</dbReference>
<dbReference type="SUPFAM" id="SSF144217">
    <property type="entry name" value="CSL zinc finger"/>
    <property type="match status" value="1"/>
</dbReference>
<evidence type="ECO:0000256" key="2">
    <source>
        <dbReference type="ARBA" id="ARBA00006169"/>
    </source>
</evidence>
<dbReference type="InterPro" id="IPR001623">
    <property type="entry name" value="DnaJ_domain"/>
</dbReference>
<comment type="function">
    <text evidence="1">Required for the first step of diphthamide biosynthesis, the transfer of 3-amino-3-carboxypropyl from S-adenosyl-L-methionine to a histidine residue. Diphthamide is a post-translational modification of histidine which occurs in elongation factor 2.</text>
</comment>
<dbReference type="InterPro" id="IPR036869">
    <property type="entry name" value="J_dom_sf"/>
</dbReference>
<comment type="similarity">
    <text evidence="2">Belongs to the DPH4 family.</text>
</comment>
<organism evidence="9 10">
    <name type="scientific">Coemansia javaensis</name>
    <dbReference type="NCBI Taxonomy" id="2761396"/>
    <lineage>
        <taxon>Eukaryota</taxon>
        <taxon>Fungi</taxon>
        <taxon>Fungi incertae sedis</taxon>
        <taxon>Zoopagomycota</taxon>
        <taxon>Kickxellomycotina</taxon>
        <taxon>Kickxellomycetes</taxon>
        <taxon>Kickxellales</taxon>
        <taxon>Kickxellaceae</taxon>
        <taxon>Coemansia</taxon>
    </lineage>
</organism>
<dbReference type="Proteomes" id="UP001140217">
    <property type="component" value="Unassembled WGS sequence"/>
</dbReference>
<name>A0A9W8H7J1_9FUNG</name>
<feature type="domain" description="J" evidence="7">
    <location>
        <begin position="6"/>
        <end position="74"/>
    </location>
</feature>
<dbReference type="PROSITE" id="PS51074">
    <property type="entry name" value="DPH_MB"/>
    <property type="match status" value="1"/>
</dbReference>
<dbReference type="PANTHER" id="PTHR45255">
    <property type="entry name" value="DNAJ HOMOLOG SUBFAMILY C MEMBER 24"/>
    <property type="match status" value="1"/>
</dbReference>
<dbReference type="GO" id="GO:0008198">
    <property type="term" value="F:ferrous iron binding"/>
    <property type="evidence" value="ECO:0007669"/>
    <property type="project" value="TreeGrafter"/>
</dbReference>
<proteinExistence type="inferred from homology"/>
<dbReference type="InterPro" id="IPR018253">
    <property type="entry name" value="DnaJ_domain_CS"/>
</dbReference>
<dbReference type="SMART" id="SM00271">
    <property type="entry name" value="DnaJ"/>
    <property type="match status" value="1"/>
</dbReference>
<evidence type="ECO:0000259" key="8">
    <source>
        <dbReference type="PROSITE" id="PS51074"/>
    </source>
</evidence>
<dbReference type="AlphaFoldDB" id="A0A9W8H7J1"/>
<evidence type="ECO:0000256" key="5">
    <source>
        <dbReference type="ARBA" id="ARBA00022833"/>
    </source>
</evidence>
<evidence type="ECO:0000256" key="4">
    <source>
        <dbReference type="ARBA" id="ARBA00022723"/>
    </source>
</evidence>
<evidence type="ECO:0000313" key="10">
    <source>
        <dbReference type="Proteomes" id="UP001140217"/>
    </source>
</evidence>
<comment type="caution">
    <text evidence="9">The sequence shown here is derived from an EMBL/GenBank/DDBJ whole genome shotgun (WGS) entry which is preliminary data.</text>
</comment>
<feature type="domain" description="DPH-type MB" evidence="8">
    <location>
        <begin position="85"/>
        <end position="141"/>
    </location>
</feature>
<dbReference type="Pfam" id="PF00226">
    <property type="entry name" value="DnaJ"/>
    <property type="match status" value="1"/>
</dbReference>
<dbReference type="GO" id="GO:0001671">
    <property type="term" value="F:ATPase activator activity"/>
    <property type="evidence" value="ECO:0007669"/>
    <property type="project" value="TreeGrafter"/>
</dbReference>
<keyword evidence="6" id="KW-0408">Iron</keyword>
<evidence type="ECO:0000256" key="3">
    <source>
        <dbReference type="ARBA" id="ARBA00021797"/>
    </source>
</evidence>
<gene>
    <name evidence="9" type="ORF">H4R18_005089</name>
</gene>
<reference evidence="9" key="1">
    <citation type="submission" date="2022-07" db="EMBL/GenBank/DDBJ databases">
        <title>Phylogenomic reconstructions and comparative analyses of Kickxellomycotina fungi.</title>
        <authorList>
            <person name="Reynolds N.K."/>
            <person name="Stajich J.E."/>
            <person name="Barry K."/>
            <person name="Grigoriev I.V."/>
            <person name="Crous P."/>
            <person name="Smith M.E."/>
        </authorList>
    </citation>
    <scope>NUCLEOTIDE SEQUENCE</scope>
    <source>
        <strain evidence="9">NBRC 105414</strain>
    </source>
</reference>
<evidence type="ECO:0000256" key="1">
    <source>
        <dbReference type="ARBA" id="ARBA00003474"/>
    </source>
</evidence>
<dbReference type="SUPFAM" id="SSF46565">
    <property type="entry name" value="Chaperone J-domain"/>
    <property type="match status" value="1"/>
</dbReference>
<dbReference type="EMBL" id="JANBUL010000282">
    <property type="protein sequence ID" value="KAJ2777567.1"/>
    <property type="molecule type" value="Genomic_DNA"/>
</dbReference>
<dbReference type="InterPro" id="IPR036671">
    <property type="entry name" value="DPH_MB_sf"/>
</dbReference>
<dbReference type="OrthoDB" id="445556at2759"/>
<evidence type="ECO:0000313" key="9">
    <source>
        <dbReference type="EMBL" id="KAJ2777567.1"/>
    </source>
</evidence>
<keyword evidence="10" id="KW-1185">Reference proteome</keyword>
<accession>A0A9W8H7J1</accession>
<protein>
    <recommendedName>
        <fullName evidence="3">Diphthamide biosynthesis protein 4</fullName>
    </recommendedName>
</protein>
<dbReference type="Pfam" id="PF05207">
    <property type="entry name" value="Zn_ribbon_CSL"/>
    <property type="match status" value="1"/>
</dbReference>
<keyword evidence="5" id="KW-0862">Zinc</keyword>
<dbReference type="PROSITE" id="PS00636">
    <property type="entry name" value="DNAJ_1"/>
    <property type="match status" value="1"/>
</dbReference>
<evidence type="ECO:0000256" key="6">
    <source>
        <dbReference type="ARBA" id="ARBA00023004"/>
    </source>
</evidence>
<dbReference type="CDD" id="cd06257">
    <property type="entry name" value="DnaJ"/>
    <property type="match status" value="1"/>
</dbReference>
<sequence length="158" mass="17381">MEGAPDYYAVLGVAPMATHEEIRRAYHALSRKIHPDRQPAPSGAAAAATEFHRIGAAWEVLGDRARRRAYDEQRSACRRRQRGVVQEEVSLDDMDYNEALRTYTYACRCSGHYSIAEADLERGCEIAPCGDCSLKICVLYDVVDDDDDGAADGGAKAP</sequence>
<dbReference type="Gene3D" id="3.10.660.10">
    <property type="entry name" value="DPH Zinc finger"/>
    <property type="match status" value="1"/>
</dbReference>
<keyword evidence="4" id="KW-0479">Metal-binding</keyword>
<dbReference type="PROSITE" id="PS50076">
    <property type="entry name" value="DNAJ_2"/>
    <property type="match status" value="1"/>
</dbReference>
<evidence type="ECO:0000259" key="7">
    <source>
        <dbReference type="PROSITE" id="PS50076"/>
    </source>
</evidence>
<dbReference type="Gene3D" id="1.10.287.110">
    <property type="entry name" value="DnaJ domain"/>
    <property type="match status" value="1"/>
</dbReference>
<dbReference type="PRINTS" id="PR00625">
    <property type="entry name" value="JDOMAIN"/>
</dbReference>
<dbReference type="InterPro" id="IPR007872">
    <property type="entry name" value="DPH_MB_dom"/>
</dbReference>